<evidence type="ECO:0000259" key="2">
    <source>
        <dbReference type="Pfam" id="PF04909"/>
    </source>
</evidence>
<keyword evidence="4" id="KW-1185">Reference proteome</keyword>
<dbReference type="PANTHER" id="PTHR43569:SF2">
    <property type="entry name" value="AMIDOHYDROLASE-RELATED DOMAIN-CONTAINING PROTEIN"/>
    <property type="match status" value="1"/>
</dbReference>
<accession>A0A7Y6I7S7</accession>
<dbReference type="AlphaFoldDB" id="A0A7Y6I7S7"/>
<dbReference type="InterPro" id="IPR006680">
    <property type="entry name" value="Amidohydro-rel"/>
</dbReference>
<name>A0A7Y6I7S7_9ACTN</name>
<dbReference type="GO" id="GO:0016787">
    <property type="term" value="F:hydrolase activity"/>
    <property type="evidence" value="ECO:0007669"/>
    <property type="project" value="UniProtKB-KW"/>
</dbReference>
<gene>
    <name evidence="3" type="ORF">HTZ77_13045</name>
</gene>
<dbReference type="PANTHER" id="PTHR43569">
    <property type="entry name" value="AMIDOHYDROLASE"/>
    <property type="match status" value="1"/>
</dbReference>
<dbReference type="EMBL" id="JABWGN010000005">
    <property type="protein sequence ID" value="NUW32350.1"/>
    <property type="molecule type" value="Genomic_DNA"/>
</dbReference>
<feature type="domain" description="Amidohydrolase-related" evidence="2">
    <location>
        <begin position="3"/>
        <end position="272"/>
    </location>
</feature>
<dbReference type="InterPro" id="IPR052350">
    <property type="entry name" value="Metallo-dep_Lactonases"/>
</dbReference>
<dbReference type="InterPro" id="IPR032466">
    <property type="entry name" value="Metal_Hydrolase"/>
</dbReference>
<comment type="caution">
    <text evidence="3">The sequence shown here is derived from an EMBL/GenBank/DDBJ whole genome shotgun (WGS) entry which is preliminary data.</text>
</comment>
<evidence type="ECO:0000313" key="3">
    <source>
        <dbReference type="EMBL" id="NUW32350.1"/>
    </source>
</evidence>
<protein>
    <submittedName>
        <fullName evidence="3">Amidohydrolase family protein</fullName>
    </submittedName>
</protein>
<dbReference type="Pfam" id="PF04909">
    <property type="entry name" value="Amidohydro_2"/>
    <property type="match status" value="1"/>
</dbReference>
<keyword evidence="3" id="KW-0378">Hydrolase</keyword>
<dbReference type="Proteomes" id="UP000586042">
    <property type="component" value="Unassembled WGS sequence"/>
</dbReference>
<comment type="similarity">
    <text evidence="1">Belongs to the metallo-dependent hydrolases superfamily.</text>
</comment>
<dbReference type="Gene3D" id="3.20.20.140">
    <property type="entry name" value="Metal-dependent hydrolases"/>
    <property type="match status" value="1"/>
</dbReference>
<proteinExistence type="inferred from homology"/>
<evidence type="ECO:0000256" key="1">
    <source>
        <dbReference type="ARBA" id="ARBA00038310"/>
    </source>
</evidence>
<reference evidence="3 4" key="1">
    <citation type="submission" date="2020-06" db="EMBL/GenBank/DDBJ databases">
        <title>Nonomuraea sp. SMC257, a novel actinomycete isolated from soil.</title>
        <authorList>
            <person name="Chanama M."/>
        </authorList>
    </citation>
    <scope>NUCLEOTIDE SEQUENCE [LARGE SCALE GENOMIC DNA]</scope>
    <source>
        <strain evidence="3 4">SMC257</strain>
    </source>
</reference>
<organism evidence="3 4">
    <name type="scientific">Nonomuraea montanisoli</name>
    <dbReference type="NCBI Taxonomy" id="2741721"/>
    <lineage>
        <taxon>Bacteria</taxon>
        <taxon>Bacillati</taxon>
        <taxon>Actinomycetota</taxon>
        <taxon>Actinomycetes</taxon>
        <taxon>Streptosporangiales</taxon>
        <taxon>Streptosporangiaceae</taxon>
        <taxon>Nonomuraea</taxon>
    </lineage>
</organism>
<dbReference type="RefSeq" id="WP_175589819.1">
    <property type="nucleotide sequence ID" value="NZ_JABWGN010000005.1"/>
</dbReference>
<sequence>MRIDAHHHLWDPRDRVYPWMAGLDPLRRPYGIDDLRSATSAADVNRTVLVQTVSSLEETQEFLAVAADSGGLIAGVVGWVDLADPAVGDSLAGLTGPLVGIRHQVQDEPDREWLARPAVMRGLDHLGTAGLAYDLLVRHDQLPVARSVAQRLPEVRFVLDHAGGPPIAAGGLEPWAGEIRALAALPNVSCKLSGLVTVASWTSWSSTGIAPYASHVFDCFGPERVMFGSDWPVCELAASYGEVVALAETLTAELSTSERDAVFAGTARHVYALPKPEVDE</sequence>
<evidence type="ECO:0000313" key="4">
    <source>
        <dbReference type="Proteomes" id="UP000586042"/>
    </source>
</evidence>
<dbReference type="SUPFAM" id="SSF51556">
    <property type="entry name" value="Metallo-dependent hydrolases"/>
    <property type="match status" value="1"/>
</dbReference>